<dbReference type="AlphaFoldDB" id="A0A1J7IEG9"/>
<dbReference type="SUPFAM" id="SSF46785">
    <property type="entry name" value="Winged helix' DNA-binding domain"/>
    <property type="match status" value="1"/>
</dbReference>
<reference evidence="2 3" key="1">
    <citation type="journal article" date="2017" name="Plant Biotechnol. J.">
        <title>A comprehensive draft genome sequence for lupin (Lupinus angustifolius), an emerging health food: insights into plant-microbe interactions and legume evolution.</title>
        <authorList>
            <person name="Hane J.K."/>
            <person name="Ming Y."/>
            <person name="Kamphuis L.G."/>
            <person name="Nelson M.N."/>
            <person name="Garg G."/>
            <person name="Atkins C.A."/>
            <person name="Bayer P.E."/>
            <person name="Bravo A."/>
            <person name="Bringans S."/>
            <person name="Cannon S."/>
            <person name="Edwards D."/>
            <person name="Foley R."/>
            <person name="Gao L.L."/>
            <person name="Harrison M.J."/>
            <person name="Huang W."/>
            <person name="Hurgobin B."/>
            <person name="Li S."/>
            <person name="Liu C.W."/>
            <person name="McGrath A."/>
            <person name="Morahan G."/>
            <person name="Murray J."/>
            <person name="Weller J."/>
            <person name="Jian J."/>
            <person name="Singh K.B."/>
        </authorList>
    </citation>
    <scope>NUCLEOTIDE SEQUENCE [LARGE SCALE GENOMIC DNA]</scope>
    <source>
        <strain evidence="3">cv. Tanjil</strain>
        <tissue evidence="2">Whole plant</tissue>
    </source>
</reference>
<dbReference type="InterPro" id="IPR012967">
    <property type="entry name" value="COMT_dimerisation"/>
</dbReference>
<dbReference type="InterPro" id="IPR036388">
    <property type="entry name" value="WH-like_DNA-bd_sf"/>
</dbReference>
<protein>
    <recommendedName>
        <fullName evidence="1">O-methyltransferase dimerisation domain-containing protein</fullName>
    </recommendedName>
</protein>
<dbReference type="Gramene" id="OIW17025">
    <property type="protein sequence ID" value="OIW17025"/>
    <property type="gene ID" value="TanjilG_15771"/>
</dbReference>
<feature type="domain" description="O-methyltransferase dimerisation" evidence="1">
    <location>
        <begin position="132"/>
        <end position="175"/>
    </location>
</feature>
<proteinExistence type="predicted"/>
<accession>A0A1J7IEG9</accession>
<dbReference type="Pfam" id="PF08100">
    <property type="entry name" value="Dimerisation"/>
    <property type="match status" value="1"/>
</dbReference>
<dbReference type="Gene3D" id="1.10.10.10">
    <property type="entry name" value="Winged helix-like DNA-binding domain superfamily/Winged helix DNA-binding domain"/>
    <property type="match status" value="1"/>
</dbReference>
<dbReference type="STRING" id="3871.A0A1J7IEG9"/>
<dbReference type="Proteomes" id="UP000188354">
    <property type="component" value="Chromosome LG02"/>
</dbReference>
<name>A0A1J7IEG9_LUPAN</name>
<dbReference type="GO" id="GO:0046983">
    <property type="term" value="F:protein dimerization activity"/>
    <property type="evidence" value="ECO:0007669"/>
    <property type="project" value="InterPro"/>
</dbReference>
<evidence type="ECO:0000313" key="3">
    <source>
        <dbReference type="Proteomes" id="UP000188354"/>
    </source>
</evidence>
<gene>
    <name evidence="2" type="ORF">TanjilG_15771</name>
</gene>
<evidence type="ECO:0000259" key="1">
    <source>
        <dbReference type="Pfam" id="PF08100"/>
    </source>
</evidence>
<organism evidence="2 3">
    <name type="scientific">Lupinus angustifolius</name>
    <name type="common">Narrow-leaved blue lupine</name>
    <dbReference type="NCBI Taxonomy" id="3871"/>
    <lineage>
        <taxon>Eukaryota</taxon>
        <taxon>Viridiplantae</taxon>
        <taxon>Streptophyta</taxon>
        <taxon>Embryophyta</taxon>
        <taxon>Tracheophyta</taxon>
        <taxon>Spermatophyta</taxon>
        <taxon>Magnoliopsida</taxon>
        <taxon>eudicotyledons</taxon>
        <taxon>Gunneridae</taxon>
        <taxon>Pentapetalae</taxon>
        <taxon>rosids</taxon>
        <taxon>fabids</taxon>
        <taxon>Fabales</taxon>
        <taxon>Fabaceae</taxon>
        <taxon>Papilionoideae</taxon>
        <taxon>50 kb inversion clade</taxon>
        <taxon>genistoids sensu lato</taxon>
        <taxon>core genistoids</taxon>
        <taxon>Genisteae</taxon>
        <taxon>Lupinus</taxon>
    </lineage>
</organism>
<sequence>MNGKEHPLALESRLENLNIMQEDRYEKFEMSSSYMSSRDESSVRKSPMNCHASMFSSPNHNPFATCNFDFIILSPSIDCSKNKECSVVCLFSSLVQMANSENSSKKFVDGEISYNESQELEDEEAFSYTTQLGFSIVLSMSLQSAIELGVFDILQKAGPGAQLSAKQIASQLSCKNP</sequence>
<evidence type="ECO:0000313" key="2">
    <source>
        <dbReference type="EMBL" id="OIW17025.1"/>
    </source>
</evidence>
<dbReference type="EMBL" id="CM007362">
    <property type="protein sequence ID" value="OIW17025.1"/>
    <property type="molecule type" value="Genomic_DNA"/>
</dbReference>
<dbReference type="InterPro" id="IPR036390">
    <property type="entry name" value="WH_DNA-bd_sf"/>
</dbReference>
<keyword evidence="3" id="KW-1185">Reference proteome</keyword>